<organism evidence="5 6">
    <name type="scientific">Paractinoplanes durhamensis</name>
    <dbReference type="NCBI Taxonomy" id="113563"/>
    <lineage>
        <taxon>Bacteria</taxon>
        <taxon>Bacillati</taxon>
        <taxon>Actinomycetota</taxon>
        <taxon>Actinomycetes</taxon>
        <taxon>Micromonosporales</taxon>
        <taxon>Micromonosporaceae</taxon>
        <taxon>Paractinoplanes</taxon>
    </lineage>
</organism>
<reference evidence="5 6" key="1">
    <citation type="submission" date="2021-01" db="EMBL/GenBank/DDBJ databases">
        <title>Whole genome shotgun sequence of Actinoplanes durhamensis NBRC 14914.</title>
        <authorList>
            <person name="Komaki H."/>
            <person name="Tamura T."/>
        </authorList>
    </citation>
    <scope>NUCLEOTIDE SEQUENCE [LARGE SCALE GENOMIC DNA]</scope>
    <source>
        <strain evidence="5 6">NBRC 14914</strain>
    </source>
</reference>
<dbReference type="PANTHER" id="PTHR23026:SF90">
    <property type="entry name" value="IODOTYROSINE DEIODINASE 1"/>
    <property type="match status" value="1"/>
</dbReference>
<evidence type="ECO:0000313" key="6">
    <source>
        <dbReference type="Proteomes" id="UP000637628"/>
    </source>
</evidence>
<proteinExistence type="predicted"/>
<evidence type="ECO:0000259" key="4">
    <source>
        <dbReference type="Pfam" id="PF00881"/>
    </source>
</evidence>
<dbReference type="InterPro" id="IPR000415">
    <property type="entry name" value="Nitroreductase-like"/>
</dbReference>
<keyword evidence="2" id="KW-0288">FMN</keyword>
<sequence length="211" mass="24022">MGDPELMEFDEVVRRRRMVRSYDPDRPLPPEIVDKIVRHGLRAPSAGFSQGWGFLVLTDQKDRDRYWSSTTENATSDWHGDWLTRMRNAPAIVVCLSNKSVYLDRYAQSDKGWTDRDEGHWPVPYWDIDTGFAALLMHLTAVDEGLGSCFFGIPVETQQDFKDAFGVPAEFTPIGTLTIGYRAADKRSPSLKRGHRPVDEVVHHGRWATAD</sequence>
<evidence type="ECO:0000256" key="2">
    <source>
        <dbReference type="ARBA" id="ARBA00022643"/>
    </source>
</evidence>
<protein>
    <submittedName>
        <fullName evidence="5">NAD(P)H nitroreductase</fullName>
    </submittedName>
</protein>
<name>A0ABQ3Z1F1_9ACTN</name>
<gene>
    <name evidence="5" type="ORF">Adu01nite_50100</name>
</gene>
<dbReference type="CDD" id="cd02062">
    <property type="entry name" value="Nitro_FMN_reductase"/>
    <property type="match status" value="1"/>
</dbReference>
<accession>A0ABQ3Z1F1</accession>
<dbReference type="Proteomes" id="UP000637628">
    <property type="component" value="Unassembled WGS sequence"/>
</dbReference>
<dbReference type="SUPFAM" id="SSF55469">
    <property type="entry name" value="FMN-dependent nitroreductase-like"/>
    <property type="match status" value="1"/>
</dbReference>
<dbReference type="InterPro" id="IPR050627">
    <property type="entry name" value="Nitroreductase/BluB"/>
</dbReference>
<evidence type="ECO:0000256" key="1">
    <source>
        <dbReference type="ARBA" id="ARBA00022630"/>
    </source>
</evidence>
<evidence type="ECO:0000256" key="3">
    <source>
        <dbReference type="ARBA" id="ARBA00023002"/>
    </source>
</evidence>
<evidence type="ECO:0000313" key="5">
    <source>
        <dbReference type="EMBL" id="GIE03660.1"/>
    </source>
</evidence>
<dbReference type="Gene3D" id="3.40.109.10">
    <property type="entry name" value="NADH Oxidase"/>
    <property type="match status" value="1"/>
</dbReference>
<keyword evidence="6" id="KW-1185">Reference proteome</keyword>
<feature type="domain" description="Nitroreductase" evidence="4">
    <location>
        <begin position="13"/>
        <end position="181"/>
    </location>
</feature>
<keyword evidence="1" id="KW-0285">Flavoprotein</keyword>
<keyword evidence="3" id="KW-0560">Oxidoreductase</keyword>
<dbReference type="EMBL" id="BOML01000039">
    <property type="protein sequence ID" value="GIE03660.1"/>
    <property type="molecule type" value="Genomic_DNA"/>
</dbReference>
<dbReference type="Pfam" id="PF00881">
    <property type="entry name" value="Nitroreductase"/>
    <property type="match status" value="1"/>
</dbReference>
<dbReference type="PANTHER" id="PTHR23026">
    <property type="entry name" value="NADPH NITROREDUCTASE"/>
    <property type="match status" value="1"/>
</dbReference>
<comment type="caution">
    <text evidence="5">The sequence shown here is derived from an EMBL/GenBank/DDBJ whole genome shotgun (WGS) entry which is preliminary data.</text>
</comment>
<dbReference type="InterPro" id="IPR029479">
    <property type="entry name" value="Nitroreductase"/>
</dbReference>